<feature type="compositionally biased region" description="Polar residues" evidence="1">
    <location>
        <begin position="148"/>
        <end position="172"/>
    </location>
</feature>
<proteinExistence type="predicted"/>
<feature type="region of interest" description="Disordered" evidence="1">
    <location>
        <begin position="69"/>
        <end position="94"/>
    </location>
</feature>
<evidence type="ECO:0000256" key="1">
    <source>
        <dbReference type="SAM" id="MobiDB-lite"/>
    </source>
</evidence>
<protein>
    <submittedName>
        <fullName evidence="2">Uncharacterized protein</fullName>
    </submittedName>
</protein>
<keyword evidence="3" id="KW-1185">Reference proteome</keyword>
<feature type="compositionally biased region" description="Basic and acidic residues" evidence="1">
    <location>
        <begin position="137"/>
        <end position="146"/>
    </location>
</feature>
<feature type="region of interest" description="Disordered" evidence="1">
    <location>
        <begin position="129"/>
        <end position="172"/>
    </location>
</feature>
<comment type="caution">
    <text evidence="2">The sequence shown here is derived from an EMBL/GenBank/DDBJ whole genome shotgun (WGS) entry which is preliminary data.</text>
</comment>
<evidence type="ECO:0000313" key="3">
    <source>
        <dbReference type="Proteomes" id="UP000187455"/>
    </source>
</evidence>
<accession>A0A1R0GQ95</accession>
<reference evidence="2 3" key="1">
    <citation type="journal article" date="2016" name="Mol. Biol. Evol.">
        <title>Genome-Wide Survey of Gut Fungi (Harpellales) Reveals the First Horizontally Transferred Ubiquitin Gene from a Mosquito Host.</title>
        <authorList>
            <person name="Wang Y."/>
            <person name="White M.M."/>
            <person name="Kvist S."/>
            <person name="Moncalvo J.M."/>
        </authorList>
    </citation>
    <scope>NUCLEOTIDE SEQUENCE [LARGE SCALE GENOMIC DNA]</scope>
    <source>
        <strain evidence="2 3">ALG-7-W6</strain>
    </source>
</reference>
<gene>
    <name evidence="2" type="ORF">AYI68_g6873</name>
</gene>
<name>A0A1R0GQ95_9FUNG</name>
<evidence type="ECO:0000313" key="2">
    <source>
        <dbReference type="EMBL" id="OLY79065.1"/>
    </source>
</evidence>
<organism evidence="2 3">
    <name type="scientific">Smittium mucronatum</name>
    <dbReference type="NCBI Taxonomy" id="133383"/>
    <lineage>
        <taxon>Eukaryota</taxon>
        <taxon>Fungi</taxon>
        <taxon>Fungi incertae sedis</taxon>
        <taxon>Zoopagomycota</taxon>
        <taxon>Kickxellomycotina</taxon>
        <taxon>Harpellomycetes</taxon>
        <taxon>Harpellales</taxon>
        <taxon>Legeriomycetaceae</taxon>
        <taxon>Smittium</taxon>
    </lineage>
</organism>
<dbReference type="AlphaFoldDB" id="A0A1R0GQ95"/>
<sequence>MDQGKSDFLIANKKPEKPLQIFKPFRGRRYYSTHNGARNKPAQVQTVGVRLEGVNKGCFSRPLYWDPSRSPPRDVSVSMEQTTGKKVGPKHGKEEVIDPINEIISQYKGCGDKWENSFCIEGPLERSKSIQAVHSTKKTERLEDVAASKNSSNGVSTTEKSPMTTQEKYGST</sequence>
<dbReference type="Proteomes" id="UP000187455">
    <property type="component" value="Unassembled WGS sequence"/>
</dbReference>
<dbReference type="EMBL" id="LSSL01005038">
    <property type="protein sequence ID" value="OLY79065.1"/>
    <property type="molecule type" value="Genomic_DNA"/>
</dbReference>